<sequence>MTAETTFDATSDTLANLLNEVATGRIQLPDFQRGWVWDDEHIAGVITSVARSFPIGAVMTLQTGGEVRFKARTVEGVSFKGEPPDPDRLLLDGQQRLTSMYQALKLKDAIRTTRNGNRRAVEVFYYVDIAKALGSAEEREEAVFSVPATKRVTADFGRQTLLDLSTPEGEYAALMFPLNQTFSCEDWFDGFRDFWESDKAKKDLLKPFRKEFIDTFKSYAVPVIQLRRTASKEAVCRVFEKVNTGGVALTAFELVTATYAADGYNLREDWLGNPKASPPVTGRKARMAEAGEVLKVIEATDFLQAVSLLYTMAGKEKTEAREGGKGIPSAISCTRQSILDLPLAGYRDHADRAEEGFRRARQFLWREMVFSGYDLPYRTQLVPLAAILVSLGGRWNDASVRARVRNWFWCGVFGELYGSAIESRFARDLPEVVAWALGGEVLPQTVQESNFVTDRLRTLQSRQSAAYKGLHALTMQGGRALDWRTGAGVQEQTYFDESIDIHHIFPRAWCEKKGIGRGLYNSIANKTALSAPTNRFLSGDAPSTYLRRLQDRQKLDAEQVDAFLASHFIDPAHLRADDLMGMMVARAEALAALITEATGRPVGGRPMAEAFGHVLPVDEPAEEFAA</sequence>
<gene>
    <name evidence="2" type="ORF">ACFOD4_04680</name>
</gene>
<reference evidence="3" key="1">
    <citation type="journal article" date="2019" name="Int. J. Syst. Evol. Microbiol.">
        <title>The Global Catalogue of Microorganisms (GCM) 10K type strain sequencing project: providing services to taxonomists for standard genome sequencing and annotation.</title>
        <authorList>
            <consortium name="The Broad Institute Genomics Platform"/>
            <consortium name="The Broad Institute Genome Sequencing Center for Infectious Disease"/>
            <person name="Wu L."/>
            <person name="Ma J."/>
        </authorList>
    </citation>
    <scope>NUCLEOTIDE SEQUENCE [LARGE SCALE GENOMIC DNA]</scope>
    <source>
        <strain evidence="3">KCTC 52094</strain>
    </source>
</reference>
<feature type="domain" description="GmrSD restriction endonucleases N-terminal" evidence="1">
    <location>
        <begin position="15"/>
        <end position="259"/>
    </location>
</feature>
<protein>
    <submittedName>
        <fullName evidence="2">DUF262 domain-containing protein</fullName>
    </submittedName>
</protein>
<dbReference type="PANTHER" id="PTHR37292">
    <property type="entry name" value="VNG6097C"/>
    <property type="match status" value="1"/>
</dbReference>
<keyword evidence="3" id="KW-1185">Reference proteome</keyword>
<accession>A0ABV7FXG3</accession>
<dbReference type="Pfam" id="PF03235">
    <property type="entry name" value="GmrSD_N"/>
    <property type="match status" value="1"/>
</dbReference>
<name>A0ABV7FXG3_9PROT</name>
<organism evidence="2 3">
    <name type="scientific">Teichococcus globiformis</name>
    <dbReference type="NCBI Taxonomy" id="2307229"/>
    <lineage>
        <taxon>Bacteria</taxon>
        <taxon>Pseudomonadati</taxon>
        <taxon>Pseudomonadota</taxon>
        <taxon>Alphaproteobacteria</taxon>
        <taxon>Acetobacterales</taxon>
        <taxon>Roseomonadaceae</taxon>
        <taxon>Roseomonas</taxon>
    </lineage>
</organism>
<comment type="caution">
    <text evidence="2">The sequence shown here is derived from an EMBL/GenBank/DDBJ whole genome shotgun (WGS) entry which is preliminary data.</text>
</comment>
<evidence type="ECO:0000259" key="1">
    <source>
        <dbReference type="Pfam" id="PF03235"/>
    </source>
</evidence>
<evidence type="ECO:0000313" key="2">
    <source>
        <dbReference type="EMBL" id="MFC3124348.1"/>
    </source>
</evidence>
<proteinExistence type="predicted"/>
<dbReference type="EMBL" id="JBHRTN010000005">
    <property type="protein sequence ID" value="MFC3124348.1"/>
    <property type="molecule type" value="Genomic_DNA"/>
</dbReference>
<dbReference type="PANTHER" id="PTHR37292:SF2">
    <property type="entry name" value="DUF262 DOMAIN-CONTAINING PROTEIN"/>
    <property type="match status" value="1"/>
</dbReference>
<dbReference type="InterPro" id="IPR004919">
    <property type="entry name" value="GmrSD_N"/>
</dbReference>
<dbReference type="Proteomes" id="UP001595593">
    <property type="component" value="Unassembled WGS sequence"/>
</dbReference>
<dbReference type="RefSeq" id="WP_379594774.1">
    <property type="nucleotide sequence ID" value="NZ_JBHRTN010000005.1"/>
</dbReference>
<evidence type="ECO:0000313" key="3">
    <source>
        <dbReference type="Proteomes" id="UP001595593"/>
    </source>
</evidence>